<dbReference type="InterPro" id="IPR054208">
    <property type="entry name" value="DUF6914"/>
</dbReference>
<reference evidence="2" key="1">
    <citation type="journal article" date="2017" name="Nat. Microbiol.">
        <title>Global analysis of biosynthetic gene clusters reveals vast potential of secondary metabolite production in Penicillium species.</title>
        <authorList>
            <person name="Nielsen J.C."/>
            <person name="Grijseels S."/>
            <person name="Prigent S."/>
            <person name="Ji B."/>
            <person name="Dainat J."/>
            <person name="Nielsen K.F."/>
            <person name="Frisvad J.C."/>
            <person name="Workman M."/>
            <person name="Nielsen J."/>
        </authorList>
    </citation>
    <scope>NUCLEOTIDE SEQUENCE [LARGE SCALE GENOMIC DNA]</scope>
    <source>
        <strain evidence="2">IBT 24891</strain>
    </source>
</reference>
<keyword evidence="2" id="KW-1185">Reference proteome</keyword>
<gene>
    <name evidence="1" type="ORF">PENSTE_c005G07130</name>
</gene>
<dbReference type="AlphaFoldDB" id="A0A1V6TLC8"/>
<dbReference type="Pfam" id="PF21858">
    <property type="entry name" value="DUF6914"/>
    <property type="match status" value="1"/>
</dbReference>
<organism evidence="1 2">
    <name type="scientific">Penicillium steckii</name>
    <dbReference type="NCBI Taxonomy" id="303698"/>
    <lineage>
        <taxon>Eukaryota</taxon>
        <taxon>Fungi</taxon>
        <taxon>Dikarya</taxon>
        <taxon>Ascomycota</taxon>
        <taxon>Pezizomycotina</taxon>
        <taxon>Eurotiomycetes</taxon>
        <taxon>Eurotiomycetidae</taxon>
        <taxon>Eurotiales</taxon>
        <taxon>Aspergillaceae</taxon>
        <taxon>Penicillium</taxon>
    </lineage>
</organism>
<evidence type="ECO:0000313" key="1">
    <source>
        <dbReference type="EMBL" id="OQE26383.1"/>
    </source>
</evidence>
<evidence type="ECO:0000313" key="2">
    <source>
        <dbReference type="Proteomes" id="UP000191285"/>
    </source>
</evidence>
<accession>A0A1V6TLC8</accession>
<name>A0A1V6TLC8_9EURO</name>
<dbReference type="EMBL" id="MLKD01000005">
    <property type="protein sequence ID" value="OQE26383.1"/>
    <property type="molecule type" value="Genomic_DNA"/>
</dbReference>
<protein>
    <submittedName>
        <fullName evidence="1">Uncharacterized protein</fullName>
    </submittedName>
</protein>
<sequence length="84" mass="9924">MVGKATGGNRLIELLRKEAFEKLRVDDKALGKRVLEWQKARDESMAYCQRKKDQRRFDGQGNFDMNFLKEALTYDLIERKEIIT</sequence>
<proteinExistence type="predicted"/>
<dbReference type="Proteomes" id="UP000191285">
    <property type="component" value="Unassembled WGS sequence"/>
</dbReference>
<comment type="caution">
    <text evidence="1">The sequence shown here is derived from an EMBL/GenBank/DDBJ whole genome shotgun (WGS) entry which is preliminary data.</text>
</comment>
<dbReference type="OrthoDB" id="2679825at2759"/>